<gene>
    <name evidence="1" type="ORF">GT747_00965</name>
    <name evidence="2" type="ORF">SAMN05444424_2885</name>
</gene>
<comment type="caution">
    <text evidence="2">The sequence shown here is derived from an EMBL/GenBank/DDBJ whole genome shotgun (WGS) entry which is preliminary data.</text>
</comment>
<reference evidence="3" key="1">
    <citation type="submission" date="2016-11" db="EMBL/GenBank/DDBJ databases">
        <authorList>
            <person name="Jaros S."/>
            <person name="Januszkiewicz K."/>
            <person name="Wedrychowicz H."/>
        </authorList>
    </citation>
    <scope>NUCLEOTIDE SEQUENCE [LARGE SCALE GENOMIC DNA]</scope>
    <source>
        <strain evidence="3">DSM 4029</strain>
    </source>
</reference>
<sequence>MRRQTAGQQPVKTGALTILLVVMSICLAALAVLSLTTAAADRKLAERSGETTRTTYALELAGQQWLAQLDALLLEAGDQSPADLQALAAQRLDGQLRWEGKTLVATLGDQGERQLQLTVELTGGKTRYRVRGWQVITPWEGGGPQGGLWDGQS</sequence>
<evidence type="ECO:0000313" key="1">
    <source>
        <dbReference type="EMBL" id="MZL68345.1"/>
    </source>
</evidence>
<dbReference type="EMBL" id="WWVX01000001">
    <property type="protein sequence ID" value="MZL68345.1"/>
    <property type="molecule type" value="Genomic_DNA"/>
</dbReference>
<keyword evidence="4" id="KW-1185">Reference proteome</keyword>
<dbReference type="EMBL" id="FQVY01000006">
    <property type="protein sequence ID" value="SHG63705.1"/>
    <property type="molecule type" value="Genomic_DNA"/>
</dbReference>
<dbReference type="Proteomes" id="UP000184089">
    <property type="component" value="Unassembled WGS sequence"/>
</dbReference>
<evidence type="ECO:0000313" key="2">
    <source>
        <dbReference type="EMBL" id="SHG63705.1"/>
    </source>
</evidence>
<proteinExistence type="predicted"/>
<evidence type="ECO:0000313" key="4">
    <source>
        <dbReference type="Proteomes" id="UP000474718"/>
    </source>
</evidence>
<dbReference type="Proteomes" id="UP000474718">
    <property type="component" value="Unassembled WGS sequence"/>
</dbReference>
<reference evidence="1 4" key="3">
    <citation type="journal article" date="2019" name="Nat. Med.">
        <title>A library of human gut bacterial isolates paired with longitudinal multiomics data enables mechanistic microbiome research.</title>
        <authorList>
            <person name="Poyet M."/>
            <person name="Groussin M."/>
            <person name="Gibbons S.M."/>
            <person name="Avila-Pacheco J."/>
            <person name="Jiang X."/>
            <person name="Kearney S.M."/>
            <person name="Perrotta A.R."/>
            <person name="Berdy B."/>
            <person name="Zhao S."/>
            <person name="Lieberman T.D."/>
            <person name="Swanson P.K."/>
            <person name="Smith M."/>
            <person name="Roesemann S."/>
            <person name="Alexander J.E."/>
            <person name="Rich S.A."/>
            <person name="Livny J."/>
            <person name="Vlamakis H."/>
            <person name="Clish C."/>
            <person name="Bullock K."/>
            <person name="Deik A."/>
            <person name="Scott J."/>
            <person name="Pierce K.A."/>
            <person name="Xavier R.J."/>
            <person name="Alm E.J."/>
        </authorList>
    </citation>
    <scope>NUCLEOTIDE SEQUENCE [LARGE SCALE GENOMIC DNA]</scope>
    <source>
        <strain evidence="1 4">BIOML-A2</strain>
    </source>
</reference>
<organism evidence="2 3">
    <name type="scientific">Bittarella massiliensis</name>
    <name type="common">ex Durand et al. 2017</name>
    <dbReference type="NCBI Taxonomy" id="1720313"/>
    <lineage>
        <taxon>Bacteria</taxon>
        <taxon>Bacillati</taxon>
        <taxon>Bacillota</taxon>
        <taxon>Clostridia</taxon>
        <taxon>Eubacteriales</taxon>
        <taxon>Oscillospiraceae</taxon>
        <taxon>Bittarella (ex Durand et al. 2017)</taxon>
    </lineage>
</organism>
<reference evidence="2" key="2">
    <citation type="submission" date="2016-11" db="EMBL/GenBank/DDBJ databases">
        <authorList>
            <person name="Varghese N."/>
            <person name="Submissions S."/>
        </authorList>
    </citation>
    <scope>NUCLEOTIDE SEQUENCE</scope>
    <source>
        <strain evidence="2">DSM 4029</strain>
    </source>
</reference>
<dbReference type="RefSeq" id="WP_021661359.1">
    <property type="nucleotide sequence ID" value="NZ_FQVY01000006.1"/>
</dbReference>
<protein>
    <submittedName>
        <fullName evidence="2">Uncharacterized protein</fullName>
    </submittedName>
</protein>
<name>A0AAQ1MFR6_9FIRM</name>
<dbReference type="AlphaFoldDB" id="A0AAQ1MFR6"/>
<accession>A0AAQ1MFR6</accession>
<evidence type="ECO:0000313" key="3">
    <source>
        <dbReference type="Proteomes" id="UP000184089"/>
    </source>
</evidence>